<dbReference type="GO" id="GO:0016874">
    <property type="term" value="F:ligase activity"/>
    <property type="evidence" value="ECO:0007669"/>
    <property type="project" value="UniProtKB-KW"/>
</dbReference>
<dbReference type="Pfam" id="PF02441">
    <property type="entry name" value="Flavoprotein"/>
    <property type="match status" value="1"/>
</dbReference>
<gene>
    <name evidence="4" type="ORF">SAMN04488238_101418</name>
</gene>
<dbReference type="Proteomes" id="UP000198539">
    <property type="component" value="Unassembled WGS sequence"/>
</dbReference>
<keyword evidence="5" id="KW-1185">Reference proteome</keyword>
<dbReference type="EMBL" id="FNOM01000001">
    <property type="protein sequence ID" value="SDW22841.1"/>
    <property type="molecule type" value="Genomic_DNA"/>
</dbReference>
<name>A0A1H2RTT9_9RHOB</name>
<dbReference type="OrthoDB" id="9802554at2"/>
<dbReference type="InterPro" id="IPR007085">
    <property type="entry name" value="DNA/pantothenate-metab_flavo_C"/>
</dbReference>
<protein>
    <submittedName>
        <fullName evidence="4">Phosphopantothenoylcysteine decarboxylase / phosphopantothenate--cysteine ligase</fullName>
    </submittedName>
</protein>
<organism evidence="4 5">
    <name type="scientific">Roseicitreum antarcticum</name>
    <dbReference type="NCBI Taxonomy" id="564137"/>
    <lineage>
        <taxon>Bacteria</taxon>
        <taxon>Pseudomonadati</taxon>
        <taxon>Pseudomonadota</taxon>
        <taxon>Alphaproteobacteria</taxon>
        <taxon>Rhodobacterales</taxon>
        <taxon>Paracoccaceae</taxon>
        <taxon>Roseicitreum</taxon>
    </lineage>
</organism>
<dbReference type="PANTHER" id="PTHR14359:SF6">
    <property type="entry name" value="PHOSPHOPANTOTHENOYLCYSTEINE DECARBOXYLASE"/>
    <property type="match status" value="1"/>
</dbReference>
<dbReference type="InterPro" id="IPR003382">
    <property type="entry name" value="Flavoprotein"/>
</dbReference>
<feature type="domain" description="Flavoprotein" evidence="2">
    <location>
        <begin position="32"/>
        <end position="167"/>
    </location>
</feature>
<dbReference type="PANTHER" id="PTHR14359">
    <property type="entry name" value="HOMO-OLIGOMERIC FLAVIN CONTAINING CYS DECARBOXYLASE FAMILY"/>
    <property type="match status" value="1"/>
</dbReference>
<sequence length="426" mass="45828">MSLFDWDFSPPTPSDMGDHDVPAASTRMAGRRVALMVTGGIAAMKTPELARGLRRHGAHVVAFVSDDALRYVAREALEWATCGPVVSNLTWAAEHLSDGAPFDAYLVAPATHNTIAKMAYGIGDTVVTSALISALGRMEQGRAKVLVAPTMHGTMHNAQLLDNARRLAAQGVRLITPRDAFGKHNLPDTETLCTAVGRALSQSSLHGRRIMVTAGPTPVPIDGVRRIVNRFRGRLGAQVAEELTWRGADAELLLGDGAWRPRAPMRLTIARTYDDYRDMVVARAQSGLFAGVFSAGVADYRPAKAVVGKITSGQAQLPLMLEPTEKVIDLAMAADPAMHCVAFKYLEGVSEDELIRIAAKRLDRAGLVVATRGEDTRGTDQRALFVRRDGVTPVPDKRAIAVAIADHLEDLADRAVSQDRGHIAAQ</sequence>
<accession>A0A1H2RTT9</accession>
<dbReference type="SUPFAM" id="SSF102645">
    <property type="entry name" value="CoaB-like"/>
    <property type="match status" value="1"/>
</dbReference>
<evidence type="ECO:0000313" key="4">
    <source>
        <dbReference type="EMBL" id="SDW22841.1"/>
    </source>
</evidence>
<dbReference type="InterPro" id="IPR035929">
    <property type="entry name" value="CoaB-like_sf"/>
</dbReference>
<dbReference type="Pfam" id="PF04127">
    <property type="entry name" value="DFP"/>
    <property type="match status" value="1"/>
</dbReference>
<keyword evidence="4" id="KW-0436">Ligase</keyword>
<dbReference type="SUPFAM" id="SSF52507">
    <property type="entry name" value="Homo-oligomeric flavin-containing Cys decarboxylases, HFCD"/>
    <property type="match status" value="1"/>
</dbReference>
<dbReference type="STRING" id="564137.SAMN04488238_101418"/>
<dbReference type="RefSeq" id="WP_092884867.1">
    <property type="nucleotide sequence ID" value="NZ_CP061498.1"/>
</dbReference>
<reference evidence="4 5" key="1">
    <citation type="submission" date="2016-10" db="EMBL/GenBank/DDBJ databases">
        <authorList>
            <person name="de Groot N.N."/>
        </authorList>
    </citation>
    <scope>NUCLEOTIDE SEQUENCE [LARGE SCALE GENOMIC DNA]</scope>
    <source>
        <strain evidence="4 5">CGMCC 1.8894</strain>
    </source>
</reference>
<proteinExistence type="predicted"/>
<evidence type="ECO:0000259" key="2">
    <source>
        <dbReference type="Pfam" id="PF02441"/>
    </source>
</evidence>
<dbReference type="Gene3D" id="3.40.50.10300">
    <property type="entry name" value="CoaB-like"/>
    <property type="match status" value="1"/>
</dbReference>
<dbReference type="Gene3D" id="3.40.50.1950">
    <property type="entry name" value="Flavin prenyltransferase-like"/>
    <property type="match status" value="1"/>
</dbReference>
<feature type="domain" description="DNA/pantothenate metabolism flavoprotein C-terminal" evidence="3">
    <location>
        <begin position="205"/>
        <end position="409"/>
    </location>
</feature>
<evidence type="ECO:0000256" key="1">
    <source>
        <dbReference type="SAM" id="MobiDB-lite"/>
    </source>
</evidence>
<dbReference type="AlphaFoldDB" id="A0A1H2RTT9"/>
<dbReference type="GO" id="GO:0004633">
    <property type="term" value="F:phosphopantothenoylcysteine decarboxylase activity"/>
    <property type="evidence" value="ECO:0007669"/>
    <property type="project" value="TreeGrafter"/>
</dbReference>
<dbReference type="GO" id="GO:0071513">
    <property type="term" value="C:phosphopantothenoylcysteine decarboxylase complex"/>
    <property type="evidence" value="ECO:0007669"/>
    <property type="project" value="TreeGrafter"/>
</dbReference>
<feature type="region of interest" description="Disordered" evidence="1">
    <location>
        <begin position="1"/>
        <end position="22"/>
    </location>
</feature>
<evidence type="ECO:0000259" key="3">
    <source>
        <dbReference type="Pfam" id="PF04127"/>
    </source>
</evidence>
<dbReference type="InterPro" id="IPR036551">
    <property type="entry name" value="Flavin_trans-like"/>
</dbReference>
<evidence type="ECO:0000313" key="5">
    <source>
        <dbReference type="Proteomes" id="UP000198539"/>
    </source>
</evidence>
<dbReference type="GO" id="GO:0015937">
    <property type="term" value="P:coenzyme A biosynthetic process"/>
    <property type="evidence" value="ECO:0007669"/>
    <property type="project" value="TreeGrafter"/>
</dbReference>
<dbReference type="GO" id="GO:0010181">
    <property type="term" value="F:FMN binding"/>
    <property type="evidence" value="ECO:0007669"/>
    <property type="project" value="TreeGrafter"/>
</dbReference>